<name>A0A4W5JV54_9TELE</name>
<reference evidence="6" key="1">
    <citation type="submission" date="2018-06" db="EMBL/GenBank/DDBJ databases">
        <title>Genome assembly of Danube salmon.</title>
        <authorList>
            <person name="Macqueen D.J."/>
            <person name="Gundappa M.K."/>
        </authorList>
    </citation>
    <scope>NUCLEOTIDE SEQUENCE [LARGE SCALE GENOMIC DNA]</scope>
</reference>
<keyword evidence="6" id="KW-1185">Reference proteome</keyword>
<dbReference type="AlphaFoldDB" id="A0A4W5JV54"/>
<dbReference type="GO" id="GO:0005576">
    <property type="term" value="C:extracellular region"/>
    <property type="evidence" value="ECO:0007669"/>
    <property type="project" value="UniProtKB-ARBA"/>
</dbReference>
<dbReference type="InterPro" id="IPR007110">
    <property type="entry name" value="Ig-like_dom"/>
</dbReference>
<evidence type="ECO:0000313" key="5">
    <source>
        <dbReference type="Ensembl" id="ENSHHUP00000007552.1"/>
    </source>
</evidence>
<evidence type="ECO:0000256" key="3">
    <source>
        <dbReference type="ARBA" id="ARBA00043265"/>
    </source>
</evidence>
<dbReference type="SUPFAM" id="SSF48726">
    <property type="entry name" value="Immunoglobulin"/>
    <property type="match status" value="1"/>
</dbReference>
<evidence type="ECO:0000313" key="6">
    <source>
        <dbReference type="Proteomes" id="UP000314982"/>
    </source>
</evidence>
<keyword evidence="2" id="KW-1064">Adaptive immunity</keyword>
<dbReference type="Proteomes" id="UP000314982">
    <property type="component" value="Unassembled WGS sequence"/>
</dbReference>
<dbReference type="GO" id="GO:0002250">
    <property type="term" value="P:adaptive immune response"/>
    <property type="evidence" value="ECO:0007669"/>
    <property type="project" value="UniProtKB-KW"/>
</dbReference>
<keyword evidence="3" id="KW-1280">Immunoglobulin</keyword>
<dbReference type="Gene3D" id="2.60.40.10">
    <property type="entry name" value="Immunoglobulins"/>
    <property type="match status" value="1"/>
</dbReference>
<dbReference type="FunFam" id="2.60.40.10:FF:001594">
    <property type="entry name" value="Immunoglobulin heavy variable 9-4"/>
    <property type="match status" value="1"/>
</dbReference>
<proteinExistence type="predicted"/>
<dbReference type="SMART" id="SM00406">
    <property type="entry name" value="IGv"/>
    <property type="match status" value="1"/>
</dbReference>
<dbReference type="GO" id="GO:0019814">
    <property type="term" value="C:immunoglobulin complex"/>
    <property type="evidence" value="ECO:0007669"/>
    <property type="project" value="UniProtKB-KW"/>
</dbReference>
<sequence>MFPTSLLLVLAAVYCEFWGTDISTLVYWGVIEFWKCNKQLFLICLFCFTAVQGQSLTSSEPEVKKLGESVTLSCTVSGISMGSNWMHWIRQKPGKGLEWIGCINTGTTAYYAQSLQGQFTITKDSSKNQLYLKVNSLKTEDSAVYYCARDTVTQDPAAPYKN</sequence>
<accession>A0A4W5JV54</accession>
<dbReference type="STRING" id="62062.ENSHHUP00000007552"/>
<evidence type="ECO:0000259" key="4">
    <source>
        <dbReference type="PROSITE" id="PS50835"/>
    </source>
</evidence>
<dbReference type="InterPro" id="IPR003599">
    <property type="entry name" value="Ig_sub"/>
</dbReference>
<evidence type="ECO:0000256" key="1">
    <source>
        <dbReference type="ARBA" id="ARBA00022859"/>
    </source>
</evidence>
<reference evidence="5" key="3">
    <citation type="submission" date="2025-09" db="UniProtKB">
        <authorList>
            <consortium name="Ensembl"/>
        </authorList>
    </citation>
    <scope>IDENTIFICATION</scope>
</reference>
<dbReference type="PANTHER" id="PTHR23266">
    <property type="entry name" value="IMMUNOGLOBULIN HEAVY CHAIN"/>
    <property type="match status" value="1"/>
</dbReference>
<dbReference type="InterPro" id="IPR036179">
    <property type="entry name" value="Ig-like_dom_sf"/>
</dbReference>
<reference evidence="5" key="2">
    <citation type="submission" date="2025-08" db="UniProtKB">
        <authorList>
            <consortium name="Ensembl"/>
        </authorList>
    </citation>
    <scope>IDENTIFICATION</scope>
</reference>
<dbReference type="InterPro" id="IPR050199">
    <property type="entry name" value="IgHV"/>
</dbReference>
<dbReference type="Ensembl" id="ENSHHUT00000007784.1">
    <property type="protein sequence ID" value="ENSHHUP00000007552.1"/>
    <property type="gene ID" value="ENSHHUG00000004640.1"/>
</dbReference>
<organism evidence="5 6">
    <name type="scientific">Hucho hucho</name>
    <name type="common">huchen</name>
    <dbReference type="NCBI Taxonomy" id="62062"/>
    <lineage>
        <taxon>Eukaryota</taxon>
        <taxon>Metazoa</taxon>
        <taxon>Chordata</taxon>
        <taxon>Craniata</taxon>
        <taxon>Vertebrata</taxon>
        <taxon>Euteleostomi</taxon>
        <taxon>Actinopterygii</taxon>
        <taxon>Neopterygii</taxon>
        <taxon>Teleostei</taxon>
        <taxon>Protacanthopterygii</taxon>
        <taxon>Salmoniformes</taxon>
        <taxon>Salmonidae</taxon>
        <taxon>Salmoninae</taxon>
        <taxon>Hucho</taxon>
    </lineage>
</organism>
<dbReference type="Pfam" id="PF07686">
    <property type="entry name" value="V-set"/>
    <property type="match status" value="1"/>
</dbReference>
<dbReference type="SMART" id="SM00409">
    <property type="entry name" value="IG"/>
    <property type="match status" value="1"/>
</dbReference>
<dbReference type="InterPro" id="IPR013106">
    <property type="entry name" value="Ig_V-set"/>
</dbReference>
<keyword evidence="1" id="KW-0391">Immunity</keyword>
<dbReference type="InterPro" id="IPR013783">
    <property type="entry name" value="Ig-like_fold"/>
</dbReference>
<dbReference type="PROSITE" id="PS50835">
    <property type="entry name" value="IG_LIKE"/>
    <property type="match status" value="1"/>
</dbReference>
<protein>
    <recommendedName>
        <fullName evidence="4">Ig-like domain-containing protein</fullName>
    </recommendedName>
</protein>
<evidence type="ECO:0000256" key="2">
    <source>
        <dbReference type="ARBA" id="ARBA00023130"/>
    </source>
</evidence>
<dbReference type="GeneTree" id="ENSGT01150000286938"/>
<feature type="domain" description="Ig-like" evidence="4">
    <location>
        <begin position="67"/>
        <end position="147"/>
    </location>
</feature>